<feature type="compositionally biased region" description="Basic and acidic residues" evidence="1">
    <location>
        <begin position="128"/>
        <end position="139"/>
    </location>
</feature>
<dbReference type="AlphaFoldDB" id="A0A4R6TGX6"/>
<comment type="caution">
    <text evidence="3">The sequence shown here is derived from an EMBL/GenBank/DDBJ whole genome shotgun (WGS) entry which is preliminary data.</text>
</comment>
<feature type="region of interest" description="Disordered" evidence="1">
    <location>
        <begin position="117"/>
        <end position="140"/>
    </location>
</feature>
<protein>
    <submittedName>
        <fullName evidence="3">Uncharacterized protein</fullName>
    </submittedName>
</protein>
<name>A0A4R6TGX6_9FLAO</name>
<feature type="signal peptide" evidence="2">
    <location>
        <begin position="1"/>
        <end position="19"/>
    </location>
</feature>
<evidence type="ECO:0000313" key="4">
    <source>
        <dbReference type="Proteomes" id="UP000295390"/>
    </source>
</evidence>
<dbReference type="RefSeq" id="WP_133535547.1">
    <property type="nucleotide sequence ID" value="NZ_SNYH01000003.1"/>
</dbReference>
<dbReference type="Proteomes" id="UP000295390">
    <property type="component" value="Unassembled WGS sequence"/>
</dbReference>
<keyword evidence="4" id="KW-1185">Reference proteome</keyword>
<sequence>MKKLAILFISVFMSSNLFSQQVDIKYNVNNHSLTGKLNKTPISLVIKELSKQNFLLFIVVDNQNFNVTGQLSNTPVDDALSKIIPPNIRYFYKVDSEEGEKNMISKSTENNRINLTASSSKLMLSKQTNDKNENADKNKPQLGVTSKLINVKSLNTFKNINIKRVKDPFQPKNIRFAGTSAMASTAKIKAASARSIRKVDNLSPELNLQRNKTAKKHLVVTYKITKNGIAPVSKTEEDGAYVLSTEESGDWAIIGLEGDNAVLAETFENPLSYRTIFDPKKSDHKEFTAEEAYVSVKMPIKYKSKVASEKLDLKLVKFKDVSKAENILQKVKRKQLRKNDLNTSFQILKTASRVDFSKLKKITNQ</sequence>
<feature type="chain" id="PRO_5020377886" evidence="2">
    <location>
        <begin position="20"/>
        <end position="365"/>
    </location>
</feature>
<gene>
    <name evidence="3" type="ORF">DFQ07_1403</name>
</gene>
<dbReference type="OrthoDB" id="665255at2"/>
<proteinExistence type="predicted"/>
<feature type="compositionally biased region" description="Polar residues" evidence="1">
    <location>
        <begin position="117"/>
        <end position="127"/>
    </location>
</feature>
<reference evidence="3 4" key="1">
    <citation type="submission" date="2019-03" db="EMBL/GenBank/DDBJ databases">
        <title>Genomic Encyclopedia of Type Strains, Phase III (KMG-III): the genomes of soil and plant-associated and newly described type strains.</title>
        <authorList>
            <person name="Whitman W."/>
        </authorList>
    </citation>
    <scope>NUCLEOTIDE SEQUENCE [LARGE SCALE GENOMIC DNA]</scope>
    <source>
        <strain evidence="3 4">CECT 8283</strain>
    </source>
</reference>
<accession>A0A4R6TGX6</accession>
<keyword evidence="2" id="KW-0732">Signal</keyword>
<evidence type="ECO:0000256" key="1">
    <source>
        <dbReference type="SAM" id="MobiDB-lite"/>
    </source>
</evidence>
<evidence type="ECO:0000256" key="2">
    <source>
        <dbReference type="SAM" id="SignalP"/>
    </source>
</evidence>
<dbReference type="EMBL" id="SNYH01000003">
    <property type="protein sequence ID" value="TDQ27552.1"/>
    <property type="molecule type" value="Genomic_DNA"/>
</dbReference>
<organism evidence="3 4">
    <name type="scientific">Tenacibaculum caenipelagi</name>
    <dbReference type="NCBI Taxonomy" id="1325435"/>
    <lineage>
        <taxon>Bacteria</taxon>
        <taxon>Pseudomonadati</taxon>
        <taxon>Bacteroidota</taxon>
        <taxon>Flavobacteriia</taxon>
        <taxon>Flavobacteriales</taxon>
        <taxon>Flavobacteriaceae</taxon>
        <taxon>Tenacibaculum</taxon>
    </lineage>
</organism>
<evidence type="ECO:0000313" key="3">
    <source>
        <dbReference type="EMBL" id="TDQ27552.1"/>
    </source>
</evidence>